<feature type="domain" description="OmpA-like" evidence="3">
    <location>
        <begin position="455"/>
        <end position="523"/>
    </location>
</feature>
<dbReference type="InterPro" id="IPR028974">
    <property type="entry name" value="TSP_type-3_rpt"/>
</dbReference>
<feature type="signal peptide" evidence="2">
    <location>
        <begin position="1"/>
        <end position="23"/>
    </location>
</feature>
<dbReference type="Proteomes" id="UP001210231">
    <property type="component" value="Unassembled WGS sequence"/>
</dbReference>
<sequence length="556" mass="61040">MAIKKYALLTSLMLSVAATGAYAQLQGVINVADSSKIPAKRMAQQNEWLNHSPNEPFPAKPRNMWQLGVYGGAFIIDGDVSPYPGLPGWNVGIQARKALGYVVSVRAQLGYGVTKGLDYKKNPNFLNNANLEPYRSSNGGPGFYVPNFKTEAILPSVDLLFSMNNLMFHKKQSKVNWYLLGGTTPFIYRTKLDLGRGVSADGSTYATMYDYASLPAGFFNQSRKDIKKYLKDNFFDGDYETYARVNDRAQNFDDGGSDKWQIRHSWDIGTGLEFRLSQRLSLGAEIKYVFTQDDYIDGWKFVGGTTAHTPQNDNLILGNLSVNFNIGNSAKRVAPLWQLNPLGYLYNEIQNPTHLQIKPILDDADGDGVVDQFDVEPNTPAGCPVDTKGKSRDTDGDGVPDCRDKELITPTQCQPVDAEGVGKCPDPECCKNIQTPLAACQIGSLPSVQFKSGVKLTAEAEAILAAAAGQIKANPTCKVVVVGYMEQSSKRAEQLSWDRVNTVIKYLVEKQGVSRDRLLFKHGQSGAANTVDLQDATGQSADAYVNPPHPQFQTSK</sequence>
<dbReference type="InterPro" id="IPR036737">
    <property type="entry name" value="OmpA-like_sf"/>
</dbReference>
<dbReference type="InterPro" id="IPR006665">
    <property type="entry name" value="OmpA-like"/>
</dbReference>
<organism evidence="4 5">
    <name type="scientific">Polluticaenibacter yanchengensis</name>
    <dbReference type="NCBI Taxonomy" id="3014562"/>
    <lineage>
        <taxon>Bacteria</taxon>
        <taxon>Pseudomonadati</taxon>
        <taxon>Bacteroidota</taxon>
        <taxon>Chitinophagia</taxon>
        <taxon>Chitinophagales</taxon>
        <taxon>Chitinophagaceae</taxon>
        <taxon>Polluticaenibacter</taxon>
    </lineage>
</organism>
<proteinExistence type="predicted"/>
<dbReference type="EMBL" id="JAQGEF010000027">
    <property type="protein sequence ID" value="MDA3616300.1"/>
    <property type="molecule type" value="Genomic_DNA"/>
</dbReference>
<comment type="caution">
    <text evidence="4">The sequence shown here is derived from an EMBL/GenBank/DDBJ whole genome shotgun (WGS) entry which is preliminary data.</text>
</comment>
<evidence type="ECO:0000313" key="4">
    <source>
        <dbReference type="EMBL" id="MDA3616300.1"/>
    </source>
</evidence>
<feature type="compositionally biased region" description="Basic and acidic residues" evidence="1">
    <location>
        <begin position="387"/>
        <end position="399"/>
    </location>
</feature>
<dbReference type="SUPFAM" id="SSF103647">
    <property type="entry name" value="TSP type-3 repeat"/>
    <property type="match status" value="1"/>
</dbReference>
<feature type="chain" id="PRO_5045053543" evidence="2">
    <location>
        <begin position="24"/>
        <end position="556"/>
    </location>
</feature>
<evidence type="ECO:0000313" key="5">
    <source>
        <dbReference type="Proteomes" id="UP001210231"/>
    </source>
</evidence>
<dbReference type="RefSeq" id="WP_407032630.1">
    <property type="nucleotide sequence ID" value="NZ_JAQGEF010000027.1"/>
</dbReference>
<gene>
    <name evidence="4" type="ORF">O3P16_15900</name>
</gene>
<feature type="region of interest" description="Disordered" evidence="1">
    <location>
        <begin position="376"/>
        <end position="399"/>
    </location>
</feature>
<name>A0ABT4UNC0_9BACT</name>
<evidence type="ECO:0000259" key="3">
    <source>
        <dbReference type="Pfam" id="PF00691"/>
    </source>
</evidence>
<evidence type="ECO:0000256" key="1">
    <source>
        <dbReference type="SAM" id="MobiDB-lite"/>
    </source>
</evidence>
<dbReference type="Gene3D" id="3.30.1330.60">
    <property type="entry name" value="OmpA-like domain"/>
    <property type="match status" value="1"/>
</dbReference>
<keyword evidence="2" id="KW-0732">Signal</keyword>
<reference evidence="4 5" key="1">
    <citation type="submission" date="2022-12" db="EMBL/GenBank/DDBJ databases">
        <title>Chitinophagaceae gen. sp. nov., a new member of the family Chitinophagaceae, isolated from soil in a chemical factory.</title>
        <authorList>
            <person name="Ke Z."/>
        </authorList>
    </citation>
    <scope>NUCLEOTIDE SEQUENCE [LARGE SCALE GENOMIC DNA]</scope>
    <source>
        <strain evidence="4 5">LY-5</strain>
    </source>
</reference>
<dbReference type="Pfam" id="PF00691">
    <property type="entry name" value="OmpA"/>
    <property type="match status" value="1"/>
</dbReference>
<protein>
    <submittedName>
        <fullName evidence="4">OmpA family protein</fullName>
    </submittedName>
</protein>
<dbReference type="SUPFAM" id="SSF103088">
    <property type="entry name" value="OmpA-like"/>
    <property type="match status" value="1"/>
</dbReference>
<accession>A0ABT4UNC0</accession>
<keyword evidence="5" id="KW-1185">Reference proteome</keyword>
<evidence type="ECO:0000256" key="2">
    <source>
        <dbReference type="SAM" id="SignalP"/>
    </source>
</evidence>